<dbReference type="Proteomes" id="UP000293852">
    <property type="component" value="Unassembled WGS sequence"/>
</dbReference>
<sequence>MAVAEVGTETVGGSGPPRADPARRRRAPLTARIRRDGVLLAMILPGFVYFAVFQWLPLAGNVIAFLDYQPYLGITDSAWVGLRNFAEVFADPTFYHAVRNTLVITVLQLVLFFPVPILLALLLNSVMTPRLRTFVQSVVYLPHFIGWVLLVSIFTQILGPMGVVTHLLDAVGVSGFSATTTPEFFPFLIVLELIWKDAGWGTIIFLAALANVSGELQEAAVIDGAGKWRRIWHVSLPAIMPVIILLLILQIGTILSVGFEQIILQRDAVGPAAAEVLDTWVYYHGIQDGAWGPAAAVGLVKGIVGFGLVLGANKLAHLFGQDGIYRR</sequence>
<dbReference type="Gene3D" id="1.10.3720.10">
    <property type="entry name" value="MetI-like"/>
    <property type="match status" value="1"/>
</dbReference>
<keyword evidence="11" id="KW-1185">Reference proteome</keyword>
<dbReference type="RefSeq" id="WP_130413378.1">
    <property type="nucleotide sequence ID" value="NZ_SGWX01000001.1"/>
</dbReference>
<dbReference type="CDD" id="cd06261">
    <property type="entry name" value="TM_PBP2"/>
    <property type="match status" value="1"/>
</dbReference>
<evidence type="ECO:0000256" key="8">
    <source>
        <dbReference type="SAM" id="MobiDB-lite"/>
    </source>
</evidence>
<evidence type="ECO:0000256" key="1">
    <source>
        <dbReference type="ARBA" id="ARBA00004651"/>
    </source>
</evidence>
<proteinExistence type="inferred from homology"/>
<feature type="domain" description="ABC transmembrane type-1" evidence="9">
    <location>
        <begin position="98"/>
        <end position="312"/>
    </location>
</feature>
<keyword evidence="2 7" id="KW-0813">Transport</keyword>
<comment type="caution">
    <text evidence="10">The sequence shown here is derived from an EMBL/GenBank/DDBJ whole genome shotgun (WGS) entry which is preliminary data.</text>
</comment>
<dbReference type="AlphaFoldDB" id="A0A4Q7M0V9"/>
<evidence type="ECO:0000256" key="4">
    <source>
        <dbReference type="ARBA" id="ARBA00022692"/>
    </source>
</evidence>
<dbReference type="InterPro" id="IPR050809">
    <property type="entry name" value="UgpAE/MalFG_permease"/>
</dbReference>
<evidence type="ECO:0000256" key="5">
    <source>
        <dbReference type="ARBA" id="ARBA00022989"/>
    </source>
</evidence>
<name>A0A4Q7M0V9_9MICO</name>
<evidence type="ECO:0000313" key="10">
    <source>
        <dbReference type="EMBL" id="RZS61014.1"/>
    </source>
</evidence>
<keyword evidence="3" id="KW-1003">Cell membrane</keyword>
<evidence type="ECO:0000313" key="11">
    <source>
        <dbReference type="Proteomes" id="UP000293852"/>
    </source>
</evidence>
<evidence type="ECO:0000256" key="6">
    <source>
        <dbReference type="ARBA" id="ARBA00023136"/>
    </source>
</evidence>
<protein>
    <submittedName>
        <fullName evidence="10">Carbohydrate ABC transporter membrane protein 1 (CUT1 family)</fullName>
    </submittedName>
</protein>
<dbReference type="Pfam" id="PF00528">
    <property type="entry name" value="BPD_transp_1"/>
    <property type="match status" value="1"/>
</dbReference>
<keyword evidence="6 7" id="KW-0472">Membrane</keyword>
<dbReference type="PANTHER" id="PTHR43227:SF11">
    <property type="entry name" value="BLL4140 PROTEIN"/>
    <property type="match status" value="1"/>
</dbReference>
<feature type="transmembrane region" description="Helical" evidence="7">
    <location>
        <begin position="184"/>
        <end position="210"/>
    </location>
</feature>
<feature type="transmembrane region" description="Helical" evidence="7">
    <location>
        <begin position="102"/>
        <end position="123"/>
    </location>
</feature>
<dbReference type="SUPFAM" id="SSF161098">
    <property type="entry name" value="MetI-like"/>
    <property type="match status" value="1"/>
</dbReference>
<dbReference type="PANTHER" id="PTHR43227">
    <property type="entry name" value="BLL4140 PROTEIN"/>
    <property type="match status" value="1"/>
</dbReference>
<comment type="subcellular location">
    <subcellularLocation>
        <location evidence="1 7">Cell membrane</location>
        <topology evidence="1 7">Multi-pass membrane protein</topology>
    </subcellularLocation>
</comment>
<feature type="transmembrane region" description="Helical" evidence="7">
    <location>
        <begin position="38"/>
        <end position="56"/>
    </location>
</feature>
<dbReference type="OrthoDB" id="9785836at2"/>
<evidence type="ECO:0000256" key="3">
    <source>
        <dbReference type="ARBA" id="ARBA00022475"/>
    </source>
</evidence>
<accession>A0A4Q7M0V9</accession>
<feature type="transmembrane region" description="Helical" evidence="7">
    <location>
        <begin position="231"/>
        <end position="259"/>
    </location>
</feature>
<evidence type="ECO:0000256" key="7">
    <source>
        <dbReference type="RuleBase" id="RU363032"/>
    </source>
</evidence>
<gene>
    <name evidence="10" type="ORF">EV386_1295</name>
</gene>
<feature type="region of interest" description="Disordered" evidence="8">
    <location>
        <begin position="1"/>
        <end position="26"/>
    </location>
</feature>
<dbReference type="GO" id="GO:0005886">
    <property type="term" value="C:plasma membrane"/>
    <property type="evidence" value="ECO:0007669"/>
    <property type="project" value="UniProtKB-SubCell"/>
</dbReference>
<dbReference type="EMBL" id="SGWX01000001">
    <property type="protein sequence ID" value="RZS61014.1"/>
    <property type="molecule type" value="Genomic_DNA"/>
</dbReference>
<organism evidence="10 11">
    <name type="scientific">Xylanimonas ulmi</name>
    <dbReference type="NCBI Taxonomy" id="228973"/>
    <lineage>
        <taxon>Bacteria</taxon>
        <taxon>Bacillati</taxon>
        <taxon>Actinomycetota</taxon>
        <taxon>Actinomycetes</taxon>
        <taxon>Micrococcales</taxon>
        <taxon>Promicromonosporaceae</taxon>
        <taxon>Xylanimonas</taxon>
    </lineage>
</organism>
<dbReference type="InterPro" id="IPR035906">
    <property type="entry name" value="MetI-like_sf"/>
</dbReference>
<feature type="transmembrane region" description="Helical" evidence="7">
    <location>
        <begin position="144"/>
        <end position="164"/>
    </location>
</feature>
<evidence type="ECO:0000259" key="9">
    <source>
        <dbReference type="PROSITE" id="PS50928"/>
    </source>
</evidence>
<keyword evidence="4 7" id="KW-0812">Transmembrane</keyword>
<comment type="similarity">
    <text evidence="7">Belongs to the binding-protein-dependent transport system permease family.</text>
</comment>
<keyword evidence="5 7" id="KW-1133">Transmembrane helix</keyword>
<dbReference type="PROSITE" id="PS50928">
    <property type="entry name" value="ABC_TM1"/>
    <property type="match status" value="1"/>
</dbReference>
<reference evidence="10 11" key="1">
    <citation type="submission" date="2019-02" db="EMBL/GenBank/DDBJ databases">
        <title>Sequencing the genomes of 1000 actinobacteria strains.</title>
        <authorList>
            <person name="Klenk H.-P."/>
        </authorList>
    </citation>
    <scope>NUCLEOTIDE SEQUENCE [LARGE SCALE GENOMIC DNA]</scope>
    <source>
        <strain evidence="10 11">DSM 16932</strain>
    </source>
</reference>
<dbReference type="GO" id="GO:0055085">
    <property type="term" value="P:transmembrane transport"/>
    <property type="evidence" value="ECO:0007669"/>
    <property type="project" value="InterPro"/>
</dbReference>
<dbReference type="InterPro" id="IPR000515">
    <property type="entry name" value="MetI-like"/>
</dbReference>
<evidence type="ECO:0000256" key="2">
    <source>
        <dbReference type="ARBA" id="ARBA00022448"/>
    </source>
</evidence>